<dbReference type="VEuPathDB" id="FungiDB:EYZ11_003598"/>
<organism evidence="1 2">
    <name type="scientific">Aspergillus tanneri</name>
    <dbReference type="NCBI Taxonomy" id="1220188"/>
    <lineage>
        <taxon>Eukaryota</taxon>
        <taxon>Fungi</taxon>
        <taxon>Dikarya</taxon>
        <taxon>Ascomycota</taxon>
        <taxon>Pezizomycotina</taxon>
        <taxon>Eurotiomycetes</taxon>
        <taxon>Eurotiomycetidae</taxon>
        <taxon>Eurotiales</taxon>
        <taxon>Aspergillaceae</taxon>
        <taxon>Aspergillus</taxon>
        <taxon>Aspergillus subgen. Circumdati</taxon>
    </lineage>
</organism>
<dbReference type="AlphaFoldDB" id="A0A4S3JQ13"/>
<evidence type="ECO:0000313" key="1">
    <source>
        <dbReference type="EMBL" id="THC96937.1"/>
    </source>
</evidence>
<proteinExistence type="predicted"/>
<gene>
    <name evidence="1" type="ORF">EYZ11_003598</name>
</gene>
<dbReference type="Proteomes" id="UP000308092">
    <property type="component" value="Unassembled WGS sequence"/>
</dbReference>
<accession>A0A4S3JQ13</accession>
<dbReference type="STRING" id="1220188.A0A4S3JQ13"/>
<dbReference type="EMBL" id="SOSA01000093">
    <property type="protein sequence ID" value="THC96937.1"/>
    <property type="molecule type" value="Genomic_DNA"/>
</dbReference>
<evidence type="ECO:0000313" key="2">
    <source>
        <dbReference type="Proteomes" id="UP000308092"/>
    </source>
</evidence>
<comment type="caution">
    <text evidence="1">The sequence shown here is derived from an EMBL/GenBank/DDBJ whole genome shotgun (WGS) entry which is preliminary data.</text>
</comment>
<keyword evidence="2" id="KW-1185">Reference proteome</keyword>
<name>A0A4S3JQ13_9EURO</name>
<reference evidence="1 2" key="1">
    <citation type="submission" date="2019-03" db="EMBL/GenBank/DDBJ databases">
        <title>The genome sequence of a newly discovered highly antifungal drug resistant Aspergillus species, Aspergillus tanneri NIH 1004.</title>
        <authorList>
            <person name="Mounaud S."/>
            <person name="Singh I."/>
            <person name="Joardar V."/>
            <person name="Pakala S."/>
            <person name="Pakala S."/>
            <person name="Venepally P."/>
            <person name="Hoover J."/>
            <person name="Nierman W."/>
            <person name="Chung J."/>
            <person name="Losada L."/>
        </authorList>
    </citation>
    <scope>NUCLEOTIDE SEQUENCE [LARGE SCALE GENOMIC DNA]</scope>
    <source>
        <strain evidence="1 2">NIH1004</strain>
    </source>
</reference>
<protein>
    <submittedName>
        <fullName evidence="1">Uncharacterized protein</fullName>
    </submittedName>
</protein>
<sequence>MALMYLSEKPAFVKQDLSIPLDEIRSNNQIQPIDLPLRRWAENVAKYQNETKETFGDVADTIHGVKETRISQIVHGEFGDLKFSYQEAKDGWSCGISAVWNFRCLSKNLPIGKWDTALSQSE</sequence>